<evidence type="ECO:0000313" key="2">
    <source>
        <dbReference type="EMBL" id="KAI9270480.1"/>
    </source>
</evidence>
<keyword evidence="1" id="KW-0812">Transmembrane</keyword>
<dbReference type="Gene3D" id="1.20.1720.10">
    <property type="entry name" value="Multidrug resistance protein D"/>
    <property type="match status" value="1"/>
</dbReference>
<evidence type="ECO:0000256" key="1">
    <source>
        <dbReference type="SAM" id="Phobius"/>
    </source>
</evidence>
<feature type="transmembrane region" description="Helical" evidence="1">
    <location>
        <begin position="32"/>
        <end position="51"/>
    </location>
</feature>
<reference evidence="2" key="1">
    <citation type="journal article" date="2022" name="IScience">
        <title>Evolution of zygomycete secretomes and the origins of terrestrial fungal ecologies.</title>
        <authorList>
            <person name="Chang Y."/>
            <person name="Wang Y."/>
            <person name="Mondo S."/>
            <person name="Ahrendt S."/>
            <person name="Andreopoulos W."/>
            <person name="Barry K."/>
            <person name="Beard J."/>
            <person name="Benny G.L."/>
            <person name="Blankenship S."/>
            <person name="Bonito G."/>
            <person name="Cuomo C."/>
            <person name="Desiro A."/>
            <person name="Gervers K.A."/>
            <person name="Hundley H."/>
            <person name="Kuo A."/>
            <person name="LaButti K."/>
            <person name="Lang B.F."/>
            <person name="Lipzen A."/>
            <person name="O'Donnell K."/>
            <person name="Pangilinan J."/>
            <person name="Reynolds N."/>
            <person name="Sandor L."/>
            <person name="Smith M.E."/>
            <person name="Tsang A."/>
            <person name="Grigoriev I.V."/>
            <person name="Stajich J.E."/>
            <person name="Spatafora J.W."/>
        </authorList>
    </citation>
    <scope>NUCLEOTIDE SEQUENCE</scope>
    <source>
        <strain evidence="2">RSA 2281</strain>
    </source>
</reference>
<evidence type="ECO:0000313" key="3">
    <source>
        <dbReference type="Proteomes" id="UP001209540"/>
    </source>
</evidence>
<dbReference type="Proteomes" id="UP001209540">
    <property type="component" value="Unassembled WGS sequence"/>
</dbReference>
<dbReference type="InterPro" id="IPR036259">
    <property type="entry name" value="MFS_trans_sf"/>
</dbReference>
<keyword evidence="1" id="KW-1133">Transmembrane helix</keyword>
<organism evidence="2 3">
    <name type="scientific">Phascolomyces articulosus</name>
    <dbReference type="NCBI Taxonomy" id="60185"/>
    <lineage>
        <taxon>Eukaryota</taxon>
        <taxon>Fungi</taxon>
        <taxon>Fungi incertae sedis</taxon>
        <taxon>Mucoromycota</taxon>
        <taxon>Mucoromycotina</taxon>
        <taxon>Mucoromycetes</taxon>
        <taxon>Mucorales</taxon>
        <taxon>Lichtheimiaceae</taxon>
        <taxon>Phascolomyces</taxon>
    </lineage>
</organism>
<reference evidence="2" key="2">
    <citation type="submission" date="2023-02" db="EMBL/GenBank/DDBJ databases">
        <authorList>
            <consortium name="DOE Joint Genome Institute"/>
            <person name="Mondo S.J."/>
            <person name="Chang Y."/>
            <person name="Wang Y."/>
            <person name="Ahrendt S."/>
            <person name="Andreopoulos W."/>
            <person name="Barry K."/>
            <person name="Beard J."/>
            <person name="Benny G.L."/>
            <person name="Blankenship S."/>
            <person name="Bonito G."/>
            <person name="Cuomo C."/>
            <person name="Desiro A."/>
            <person name="Gervers K.A."/>
            <person name="Hundley H."/>
            <person name="Kuo A."/>
            <person name="LaButti K."/>
            <person name="Lang B.F."/>
            <person name="Lipzen A."/>
            <person name="O'Donnell K."/>
            <person name="Pangilinan J."/>
            <person name="Reynolds N."/>
            <person name="Sandor L."/>
            <person name="Smith M.W."/>
            <person name="Tsang A."/>
            <person name="Grigoriev I.V."/>
            <person name="Stajich J.E."/>
            <person name="Spatafora J.W."/>
        </authorList>
    </citation>
    <scope>NUCLEOTIDE SEQUENCE</scope>
    <source>
        <strain evidence="2">RSA 2281</strain>
    </source>
</reference>
<dbReference type="EMBL" id="JAIXMP010000007">
    <property type="protein sequence ID" value="KAI9270480.1"/>
    <property type="molecule type" value="Genomic_DNA"/>
</dbReference>
<accession>A0AAD5PGT9</accession>
<dbReference type="AlphaFoldDB" id="A0AAD5PGT9"/>
<keyword evidence="1" id="KW-0472">Membrane</keyword>
<protein>
    <submittedName>
        <fullName evidence="2">Uncharacterized protein</fullName>
    </submittedName>
</protein>
<sequence>MFFLVYEPRFLVFPALPSIQQEFSTTETVTNAIIASNIVIGGIAPAIWAVYSDLHAFRNLHCCKIHAIDGYFSYT</sequence>
<gene>
    <name evidence="2" type="ORF">BDA99DRAFT_501893</name>
</gene>
<dbReference type="SUPFAM" id="SSF103473">
    <property type="entry name" value="MFS general substrate transporter"/>
    <property type="match status" value="1"/>
</dbReference>
<comment type="caution">
    <text evidence="2">The sequence shown here is derived from an EMBL/GenBank/DDBJ whole genome shotgun (WGS) entry which is preliminary data.</text>
</comment>
<proteinExistence type="predicted"/>
<name>A0AAD5PGT9_9FUNG</name>
<keyword evidence="3" id="KW-1185">Reference proteome</keyword>